<organism evidence="1">
    <name type="scientific">Anguilla anguilla</name>
    <name type="common">European freshwater eel</name>
    <name type="synonym">Muraena anguilla</name>
    <dbReference type="NCBI Taxonomy" id="7936"/>
    <lineage>
        <taxon>Eukaryota</taxon>
        <taxon>Metazoa</taxon>
        <taxon>Chordata</taxon>
        <taxon>Craniata</taxon>
        <taxon>Vertebrata</taxon>
        <taxon>Euteleostomi</taxon>
        <taxon>Actinopterygii</taxon>
        <taxon>Neopterygii</taxon>
        <taxon>Teleostei</taxon>
        <taxon>Anguilliformes</taxon>
        <taxon>Anguillidae</taxon>
        <taxon>Anguilla</taxon>
    </lineage>
</organism>
<protein>
    <submittedName>
        <fullName evidence="1">Uncharacterized protein</fullName>
    </submittedName>
</protein>
<reference evidence="1" key="2">
    <citation type="journal article" date="2015" name="Fish Shellfish Immunol.">
        <title>Early steps in the European eel (Anguilla anguilla)-Vibrio vulnificus interaction in the gills: Role of the RtxA13 toxin.</title>
        <authorList>
            <person name="Callol A."/>
            <person name="Pajuelo D."/>
            <person name="Ebbesson L."/>
            <person name="Teles M."/>
            <person name="MacKenzie S."/>
            <person name="Amaro C."/>
        </authorList>
    </citation>
    <scope>NUCLEOTIDE SEQUENCE</scope>
</reference>
<name>A0A0E9QUM7_ANGAN</name>
<sequence length="39" mass="4708">MERRRETFSLLTSMHFFVGLFHATKTTEEPAEHFLKRPE</sequence>
<evidence type="ECO:0000313" key="1">
    <source>
        <dbReference type="EMBL" id="JAH20539.1"/>
    </source>
</evidence>
<proteinExistence type="predicted"/>
<dbReference type="AlphaFoldDB" id="A0A0E9QUM7"/>
<accession>A0A0E9QUM7</accession>
<reference evidence="1" key="1">
    <citation type="submission" date="2014-11" db="EMBL/GenBank/DDBJ databases">
        <authorList>
            <person name="Amaro Gonzalez C."/>
        </authorList>
    </citation>
    <scope>NUCLEOTIDE SEQUENCE</scope>
</reference>
<dbReference type="EMBL" id="GBXM01088038">
    <property type="protein sequence ID" value="JAH20539.1"/>
    <property type="molecule type" value="Transcribed_RNA"/>
</dbReference>